<evidence type="ECO:0000313" key="4">
    <source>
        <dbReference type="EMBL" id="CDO97782.1"/>
    </source>
</evidence>
<feature type="coiled-coil region" evidence="1">
    <location>
        <begin position="365"/>
        <end position="403"/>
    </location>
</feature>
<feature type="compositionally biased region" description="Basic residues" evidence="2">
    <location>
        <begin position="251"/>
        <end position="262"/>
    </location>
</feature>
<feature type="region of interest" description="Disordered" evidence="2">
    <location>
        <begin position="247"/>
        <end position="269"/>
    </location>
</feature>
<dbReference type="STRING" id="49390.A0A068TP39"/>
<dbReference type="OrthoDB" id="1935413at2759"/>
<organism evidence="4 5">
    <name type="scientific">Coffea canephora</name>
    <name type="common">Robusta coffee</name>
    <dbReference type="NCBI Taxonomy" id="49390"/>
    <lineage>
        <taxon>Eukaryota</taxon>
        <taxon>Viridiplantae</taxon>
        <taxon>Streptophyta</taxon>
        <taxon>Embryophyta</taxon>
        <taxon>Tracheophyta</taxon>
        <taxon>Spermatophyta</taxon>
        <taxon>Magnoliopsida</taxon>
        <taxon>eudicotyledons</taxon>
        <taxon>Gunneridae</taxon>
        <taxon>Pentapetalae</taxon>
        <taxon>asterids</taxon>
        <taxon>lamiids</taxon>
        <taxon>Gentianales</taxon>
        <taxon>Rubiaceae</taxon>
        <taxon>Ixoroideae</taxon>
        <taxon>Gardenieae complex</taxon>
        <taxon>Bertiereae - Coffeeae clade</taxon>
        <taxon>Coffeeae</taxon>
        <taxon>Coffea</taxon>
    </lineage>
</organism>
<proteinExistence type="predicted"/>
<feature type="compositionally biased region" description="Basic and acidic residues" evidence="2">
    <location>
        <begin position="112"/>
        <end position="121"/>
    </location>
</feature>
<feature type="region of interest" description="Disordered" evidence="2">
    <location>
        <begin position="93"/>
        <end position="121"/>
    </location>
</feature>
<dbReference type="PANTHER" id="PTHR34199:SF2">
    <property type="entry name" value="NUMOD3 MOTIF FAMILY PROTEIN, EXPRESSED"/>
    <property type="match status" value="1"/>
</dbReference>
<sequence length="616" mass="69020">MPLLDIATARSCLGNTPYIFRSPNILHHEFVYRNQKGLLAFPWKFVCVPEKVINYNLGRLHVCRGRLVIKAVATLEPTRLAKRKDEFSLRVDVDSGSSAVPHGIEQQSSSDHSTEPNDREKLRRMRISKANKGNTPWNKGRKHSPETLQRIRERTRLAMQDPKVKMKLINLGHAQSEETRVKIGVGVRIGWEKRRKRLMLQETCLYEWQNLLAEASRRGVLGEAELQWNSYKILDKKLEQEWVQSIEERKRKPKPKGSKRAPKSLEQRRKISESISAKWADPEYRNRVCSGLAKYHGITEGVERRPRRKPSVDGQTRKRSPSQRIVDSDDSSKPEPKSHIQRVMLKRSSVAPYKDPLASSKLEMLKKIRAQRAAAESKKTEAVARARLLIAEAEKAAKALEVAAEKSPVAQASLVETRKLIAEAIQSISSIDEGQEELQNDGGSISLAAPEFVGPAKLEMSENVENPNQIVKRKVNGAQTSRSSNRDLIGFKFENTALQDLGDASSNTDMMGFSFEEPALGGLVNGTADVQKLRQTRLEDYNVASVLLDSAGRVKSSSCTDRMVDPALSGSPQREDNPLLNGVKSSESGNEEKLSKSASVTKKWVRGRLVEVAEES</sequence>
<dbReference type="FunCoup" id="A0A068TP39">
    <property type="interactions" value="1244"/>
</dbReference>
<dbReference type="OMA" id="CHGMEEK"/>
<evidence type="ECO:0000256" key="1">
    <source>
        <dbReference type="SAM" id="Coils"/>
    </source>
</evidence>
<dbReference type="EMBL" id="HG739086">
    <property type="protein sequence ID" value="CDO97782.1"/>
    <property type="molecule type" value="Genomic_DNA"/>
</dbReference>
<evidence type="ECO:0000313" key="5">
    <source>
        <dbReference type="Proteomes" id="UP000295252"/>
    </source>
</evidence>
<name>A0A068TP39_COFCA</name>
<feature type="compositionally biased region" description="Basic and acidic residues" evidence="2">
    <location>
        <begin position="326"/>
        <end position="338"/>
    </location>
</feature>
<dbReference type="GO" id="GO:0003677">
    <property type="term" value="F:DNA binding"/>
    <property type="evidence" value="ECO:0007669"/>
    <property type="project" value="InterPro"/>
</dbReference>
<keyword evidence="1" id="KW-0175">Coiled coil</keyword>
<keyword evidence="5" id="KW-1185">Reference proteome</keyword>
<dbReference type="PANTHER" id="PTHR34199">
    <property type="entry name" value="NUMOD3 MOTIF FAMILY PROTEIN, EXPRESSED"/>
    <property type="match status" value="1"/>
</dbReference>
<dbReference type="InParanoid" id="A0A068TP39"/>
<accession>A0A068TP39</accession>
<protein>
    <recommendedName>
        <fullName evidence="3">Nuclease associated modular domain-containing protein</fullName>
    </recommendedName>
</protein>
<dbReference type="Proteomes" id="UP000295252">
    <property type="component" value="Chromosome VI"/>
</dbReference>
<dbReference type="Gramene" id="CDO97782">
    <property type="protein sequence ID" value="CDO97782"/>
    <property type="gene ID" value="GSCOC_T00021684001"/>
</dbReference>
<dbReference type="Pfam" id="PF07460">
    <property type="entry name" value="NUMOD3"/>
    <property type="match status" value="1"/>
</dbReference>
<evidence type="ECO:0000256" key="2">
    <source>
        <dbReference type="SAM" id="MobiDB-lite"/>
    </source>
</evidence>
<dbReference type="InterPro" id="IPR003611">
    <property type="entry name" value="NUMOD3"/>
</dbReference>
<dbReference type="AlphaFoldDB" id="A0A068TP39"/>
<feature type="region of interest" description="Disordered" evidence="2">
    <location>
        <begin position="558"/>
        <end position="599"/>
    </location>
</feature>
<feature type="region of interest" description="Disordered" evidence="2">
    <location>
        <begin position="300"/>
        <end position="340"/>
    </location>
</feature>
<dbReference type="PhylomeDB" id="A0A068TP39"/>
<feature type="domain" description="Nuclease associated modular" evidence="3">
    <location>
        <begin position="125"/>
        <end position="152"/>
    </location>
</feature>
<reference evidence="5" key="1">
    <citation type="journal article" date="2014" name="Science">
        <title>The coffee genome provides insight into the convergent evolution of caffeine biosynthesis.</title>
        <authorList>
            <person name="Denoeud F."/>
            <person name="Carretero-Paulet L."/>
            <person name="Dereeper A."/>
            <person name="Droc G."/>
            <person name="Guyot R."/>
            <person name="Pietrella M."/>
            <person name="Zheng C."/>
            <person name="Alberti A."/>
            <person name="Anthony F."/>
            <person name="Aprea G."/>
            <person name="Aury J.M."/>
            <person name="Bento P."/>
            <person name="Bernard M."/>
            <person name="Bocs S."/>
            <person name="Campa C."/>
            <person name="Cenci A."/>
            <person name="Combes M.C."/>
            <person name="Crouzillat D."/>
            <person name="Da Silva C."/>
            <person name="Daddiego L."/>
            <person name="De Bellis F."/>
            <person name="Dussert S."/>
            <person name="Garsmeur O."/>
            <person name="Gayraud T."/>
            <person name="Guignon V."/>
            <person name="Jahn K."/>
            <person name="Jamilloux V."/>
            <person name="Joet T."/>
            <person name="Labadie K."/>
            <person name="Lan T."/>
            <person name="Leclercq J."/>
            <person name="Lepelley M."/>
            <person name="Leroy T."/>
            <person name="Li L.T."/>
            <person name="Librado P."/>
            <person name="Lopez L."/>
            <person name="Munoz A."/>
            <person name="Noel B."/>
            <person name="Pallavicini A."/>
            <person name="Perrotta G."/>
            <person name="Poncet V."/>
            <person name="Pot D."/>
            <person name="Priyono X."/>
            <person name="Rigoreau M."/>
            <person name="Rouard M."/>
            <person name="Rozas J."/>
            <person name="Tranchant-Dubreuil C."/>
            <person name="VanBuren R."/>
            <person name="Zhang Q."/>
            <person name="Andrade A.C."/>
            <person name="Argout X."/>
            <person name="Bertrand B."/>
            <person name="de Kochko A."/>
            <person name="Graziosi G."/>
            <person name="Henry R.J."/>
            <person name="Jayarama X."/>
            <person name="Ming R."/>
            <person name="Nagai C."/>
            <person name="Rounsley S."/>
            <person name="Sankoff D."/>
            <person name="Giuliano G."/>
            <person name="Albert V.A."/>
            <person name="Wincker P."/>
            <person name="Lashermes P."/>
        </authorList>
    </citation>
    <scope>NUCLEOTIDE SEQUENCE [LARGE SCALE GENOMIC DNA]</scope>
    <source>
        <strain evidence="5">cv. DH200-94</strain>
    </source>
</reference>
<gene>
    <name evidence="4" type="ORF">GSCOC_T00021684001</name>
</gene>
<evidence type="ECO:0000259" key="3">
    <source>
        <dbReference type="Pfam" id="PF07460"/>
    </source>
</evidence>